<evidence type="ECO:0000313" key="2">
    <source>
        <dbReference type="EMBL" id="GAA3968759.1"/>
    </source>
</evidence>
<name>A0ABP7PR93_9GAMM</name>
<organism evidence="2 3">
    <name type="scientific">Allohahella marinimesophila</name>
    <dbReference type="NCBI Taxonomy" id="1054972"/>
    <lineage>
        <taxon>Bacteria</taxon>
        <taxon>Pseudomonadati</taxon>
        <taxon>Pseudomonadota</taxon>
        <taxon>Gammaproteobacteria</taxon>
        <taxon>Oceanospirillales</taxon>
        <taxon>Hahellaceae</taxon>
        <taxon>Allohahella</taxon>
    </lineage>
</organism>
<feature type="compositionally biased region" description="Basic and acidic residues" evidence="1">
    <location>
        <begin position="95"/>
        <end position="104"/>
    </location>
</feature>
<feature type="region of interest" description="Disordered" evidence="1">
    <location>
        <begin position="61"/>
        <end position="115"/>
    </location>
</feature>
<dbReference type="InterPro" id="IPR021973">
    <property type="entry name" value="SprA-related"/>
</dbReference>
<evidence type="ECO:0000256" key="1">
    <source>
        <dbReference type="SAM" id="MobiDB-lite"/>
    </source>
</evidence>
<comment type="caution">
    <text evidence="2">The sequence shown here is derived from an EMBL/GenBank/DDBJ whole genome shotgun (WGS) entry which is preliminary data.</text>
</comment>
<accession>A0ABP7PR93</accession>
<dbReference type="EMBL" id="BAABBO010000012">
    <property type="protein sequence ID" value="GAA3968759.1"/>
    <property type="molecule type" value="Genomic_DNA"/>
</dbReference>
<keyword evidence="3" id="KW-1185">Reference proteome</keyword>
<evidence type="ECO:0008006" key="4">
    <source>
        <dbReference type="Google" id="ProtNLM"/>
    </source>
</evidence>
<dbReference type="Pfam" id="PF12118">
    <property type="entry name" value="SprA-related"/>
    <property type="match status" value="1"/>
</dbReference>
<reference evidence="3" key="1">
    <citation type="journal article" date="2019" name="Int. J. Syst. Evol. Microbiol.">
        <title>The Global Catalogue of Microorganisms (GCM) 10K type strain sequencing project: providing services to taxonomists for standard genome sequencing and annotation.</title>
        <authorList>
            <consortium name="The Broad Institute Genomics Platform"/>
            <consortium name="The Broad Institute Genome Sequencing Center for Infectious Disease"/>
            <person name="Wu L."/>
            <person name="Ma J."/>
        </authorList>
    </citation>
    <scope>NUCLEOTIDE SEQUENCE [LARGE SCALE GENOMIC DNA]</scope>
    <source>
        <strain evidence="3">JCM 17555</strain>
    </source>
</reference>
<dbReference type="Proteomes" id="UP001501337">
    <property type="component" value="Unassembled WGS sequence"/>
</dbReference>
<gene>
    <name evidence="2" type="ORF">GCM10022278_28130</name>
</gene>
<dbReference type="RefSeq" id="WP_344807455.1">
    <property type="nucleotide sequence ID" value="NZ_BAABBO010000012.1"/>
</dbReference>
<protein>
    <recommendedName>
        <fullName evidence="4">SprA-related family protein</fullName>
    </recommendedName>
</protein>
<sequence>MFSTIGSVNSAFQGQQASAANSRALTTAPTSAVGPTAASASAQDAFALKTGSDGRSLVATDLQPVQRVDDKTAADAPGTSRTVNTDEDTTSRALRGKEDGELGKEAGQNADAPDKAELETKLDETELRLIQDLASRDREVKTHEQAHASVGGAYAGAPSYTYTRGPDGKQYATGGEVSIDTGAIEGDPDATIDKMQQVVRAALAPAEPSAQDRKVAAAASQAINAARAELAAMEKAATESQIPEETEASAIASDTEEGNSVVENSDGSGGRAPSSLASEPTRPANENAIQPREMQRAIATYQQIFTAA</sequence>
<proteinExistence type="predicted"/>
<feature type="region of interest" description="Disordered" evidence="1">
    <location>
        <begin position="234"/>
        <end position="293"/>
    </location>
</feature>
<evidence type="ECO:0000313" key="3">
    <source>
        <dbReference type="Proteomes" id="UP001501337"/>
    </source>
</evidence>